<comment type="caution">
    <text evidence="2">The sequence shown here is derived from an EMBL/GenBank/DDBJ whole genome shotgun (WGS) entry which is preliminary data.</text>
</comment>
<feature type="signal peptide" evidence="1">
    <location>
        <begin position="1"/>
        <end position="23"/>
    </location>
</feature>
<feature type="chain" id="PRO_5029548797" evidence="1">
    <location>
        <begin position="24"/>
        <end position="160"/>
    </location>
</feature>
<keyword evidence="1" id="KW-0732">Signal</keyword>
<sequence length="160" mass="18470">MRHLTLSVAAFVLVACMLTLTCGQGHKRTDFLYLDRVNAHTVSVFSVAMGDWLSVQRDVITRNIIGRCQLQSCTFVGEFNSTQIAERLRNHHYKFVNCIFQYGFLHQIDREWFKKRNADVICKIGGYDQFFGRTDSLCSLAKVQTYYDCMHQHALIHGIV</sequence>
<proteinExistence type="predicted"/>
<reference evidence="2" key="1">
    <citation type="submission" date="2020-06" db="EMBL/GenBank/DDBJ databases">
        <title>Draft genome of Bugula neritina, a colonial animal packing powerful symbionts and potential medicines.</title>
        <authorList>
            <person name="Rayko M."/>
        </authorList>
    </citation>
    <scope>NUCLEOTIDE SEQUENCE [LARGE SCALE GENOMIC DNA]</scope>
    <source>
        <strain evidence="2">Kwan_BN1</strain>
    </source>
</reference>
<keyword evidence="3" id="KW-1185">Reference proteome</keyword>
<gene>
    <name evidence="2" type="ORF">EB796_004037</name>
</gene>
<name>A0A7J7KHD2_BUGNE</name>
<evidence type="ECO:0000256" key="1">
    <source>
        <dbReference type="SAM" id="SignalP"/>
    </source>
</evidence>
<dbReference type="Proteomes" id="UP000593567">
    <property type="component" value="Unassembled WGS sequence"/>
</dbReference>
<dbReference type="EMBL" id="VXIV02000533">
    <property type="protein sequence ID" value="KAF6037675.1"/>
    <property type="molecule type" value="Genomic_DNA"/>
</dbReference>
<organism evidence="2 3">
    <name type="scientific">Bugula neritina</name>
    <name type="common">Brown bryozoan</name>
    <name type="synonym">Sertularia neritina</name>
    <dbReference type="NCBI Taxonomy" id="10212"/>
    <lineage>
        <taxon>Eukaryota</taxon>
        <taxon>Metazoa</taxon>
        <taxon>Spiralia</taxon>
        <taxon>Lophotrochozoa</taxon>
        <taxon>Bryozoa</taxon>
        <taxon>Gymnolaemata</taxon>
        <taxon>Cheilostomatida</taxon>
        <taxon>Flustrina</taxon>
        <taxon>Buguloidea</taxon>
        <taxon>Bugulidae</taxon>
        <taxon>Bugula</taxon>
    </lineage>
</organism>
<evidence type="ECO:0000313" key="3">
    <source>
        <dbReference type="Proteomes" id="UP000593567"/>
    </source>
</evidence>
<protein>
    <submittedName>
        <fullName evidence="2">Uncharacterized protein</fullName>
    </submittedName>
</protein>
<evidence type="ECO:0000313" key="2">
    <source>
        <dbReference type="EMBL" id="KAF6037675.1"/>
    </source>
</evidence>
<dbReference type="AlphaFoldDB" id="A0A7J7KHD2"/>
<accession>A0A7J7KHD2</accession>
<dbReference type="PROSITE" id="PS51257">
    <property type="entry name" value="PROKAR_LIPOPROTEIN"/>
    <property type="match status" value="1"/>
</dbReference>